<reference evidence="1" key="4">
    <citation type="submission" date="2019-03" db="UniProtKB">
        <authorList>
            <consortium name="EnsemblPlants"/>
        </authorList>
    </citation>
    <scope>IDENTIFICATION</scope>
</reference>
<keyword evidence="2" id="KW-1185">Reference proteome</keyword>
<evidence type="ECO:0000313" key="2">
    <source>
        <dbReference type="Proteomes" id="UP000015105"/>
    </source>
</evidence>
<name>A0A452XRX0_AEGTS</name>
<dbReference type="EnsemblPlants" id="AET1Gv20137400.2">
    <property type="protein sequence ID" value="AET1Gv20137400.2"/>
    <property type="gene ID" value="AET1Gv20137400"/>
</dbReference>
<dbReference type="Gramene" id="AET1Gv20137400.2">
    <property type="protein sequence ID" value="AET1Gv20137400.2"/>
    <property type="gene ID" value="AET1Gv20137400"/>
</dbReference>
<reference evidence="2" key="2">
    <citation type="journal article" date="2017" name="Nat. Plants">
        <title>The Aegilops tauschii genome reveals multiple impacts of transposons.</title>
        <authorList>
            <person name="Zhao G."/>
            <person name="Zou C."/>
            <person name="Li K."/>
            <person name="Wang K."/>
            <person name="Li T."/>
            <person name="Gao L."/>
            <person name="Zhang X."/>
            <person name="Wang H."/>
            <person name="Yang Z."/>
            <person name="Liu X."/>
            <person name="Jiang W."/>
            <person name="Mao L."/>
            <person name="Kong X."/>
            <person name="Jiao Y."/>
            <person name="Jia J."/>
        </authorList>
    </citation>
    <scope>NUCLEOTIDE SEQUENCE [LARGE SCALE GENOMIC DNA]</scope>
    <source>
        <strain evidence="2">cv. AL8/78</strain>
    </source>
</reference>
<organism evidence="1 2">
    <name type="scientific">Aegilops tauschii subsp. strangulata</name>
    <name type="common">Goatgrass</name>
    <dbReference type="NCBI Taxonomy" id="200361"/>
    <lineage>
        <taxon>Eukaryota</taxon>
        <taxon>Viridiplantae</taxon>
        <taxon>Streptophyta</taxon>
        <taxon>Embryophyta</taxon>
        <taxon>Tracheophyta</taxon>
        <taxon>Spermatophyta</taxon>
        <taxon>Magnoliopsida</taxon>
        <taxon>Liliopsida</taxon>
        <taxon>Poales</taxon>
        <taxon>Poaceae</taxon>
        <taxon>BOP clade</taxon>
        <taxon>Pooideae</taxon>
        <taxon>Triticodae</taxon>
        <taxon>Triticeae</taxon>
        <taxon>Triticinae</taxon>
        <taxon>Aegilops</taxon>
    </lineage>
</organism>
<protein>
    <submittedName>
        <fullName evidence="1">Uncharacterized protein</fullName>
    </submittedName>
</protein>
<sequence length="84" mass="9806">MTLQFWTRICDAHQDKCRKMGVCTVQKLHRGVELFSKLVYNNLASHMKQSFAFYAMLPKNYEIHVDKLIQDRTRPFPGTKGNSS</sequence>
<reference evidence="1" key="5">
    <citation type="journal article" date="2021" name="G3 (Bethesda)">
        <title>Aegilops tauschii genome assembly Aet v5.0 features greater sequence contiguity and improved annotation.</title>
        <authorList>
            <person name="Wang L."/>
            <person name="Zhu T."/>
            <person name="Rodriguez J.C."/>
            <person name="Deal K.R."/>
            <person name="Dubcovsky J."/>
            <person name="McGuire P.E."/>
            <person name="Lux T."/>
            <person name="Spannagl M."/>
            <person name="Mayer K.F.X."/>
            <person name="Baldrich P."/>
            <person name="Meyers B.C."/>
            <person name="Huo N."/>
            <person name="Gu Y.Q."/>
            <person name="Zhou H."/>
            <person name="Devos K.M."/>
            <person name="Bennetzen J.L."/>
            <person name="Unver T."/>
            <person name="Budak H."/>
            <person name="Gulick P.J."/>
            <person name="Galiba G."/>
            <person name="Kalapos B."/>
            <person name="Nelson D.R."/>
            <person name="Li P."/>
            <person name="You F.M."/>
            <person name="Luo M.C."/>
            <person name="Dvorak J."/>
        </authorList>
    </citation>
    <scope>NUCLEOTIDE SEQUENCE [LARGE SCALE GENOMIC DNA]</scope>
    <source>
        <strain evidence="1">cv. AL8/78</strain>
    </source>
</reference>
<reference evidence="1" key="3">
    <citation type="journal article" date="2017" name="Nature">
        <title>Genome sequence of the progenitor of the wheat D genome Aegilops tauschii.</title>
        <authorList>
            <person name="Luo M.C."/>
            <person name="Gu Y.Q."/>
            <person name="Puiu D."/>
            <person name="Wang H."/>
            <person name="Twardziok S.O."/>
            <person name="Deal K.R."/>
            <person name="Huo N."/>
            <person name="Zhu T."/>
            <person name="Wang L."/>
            <person name="Wang Y."/>
            <person name="McGuire P.E."/>
            <person name="Liu S."/>
            <person name="Long H."/>
            <person name="Ramasamy R.K."/>
            <person name="Rodriguez J.C."/>
            <person name="Van S.L."/>
            <person name="Yuan L."/>
            <person name="Wang Z."/>
            <person name="Xia Z."/>
            <person name="Xiao L."/>
            <person name="Anderson O.D."/>
            <person name="Ouyang S."/>
            <person name="Liang Y."/>
            <person name="Zimin A.V."/>
            <person name="Pertea G."/>
            <person name="Qi P."/>
            <person name="Bennetzen J.L."/>
            <person name="Dai X."/>
            <person name="Dawson M.W."/>
            <person name="Muller H.G."/>
            <person name="Kugler K."/>
            <person name="Rivarola-Duarte L."/>
            <person name="Spannagl M."/>
            <person name="Mayer K.F.X."/>
            <person name="Lu F.H."/>
            <person name="Bevan M.W."/>
            <person name="Leroy P."/>
            <person name="Li P."/>
            <person name="You F.M."/>
            <person name="Sun Q."/>
            <person name="Liu Z."/>
            <person name="Lyons E."/>
            <person name="Wicker T."/>
            <person name="Salzberg S.L."/>
            <person name="Devos K.M."/>
            <person name="Dvorak J."/>
        </authorList>
    </citation>
    <scope>NUCLEOTIDE SEQUENCE [LARGE SCALE GENOMIC DNA]</scope>
    <source>
        <strain evidence="1">cv. AL8/78</strain>
    </source>
</reference>
<reference evidence="2" key="1">
    <citation type="journal article" date="2014" name="Science">
        <title>Ancient hybridizations among the ancestral genomes of bread wheat.</title>
        <authorList>
            <consortium name="International Wheat Genome Sequencing Consortium,"/>
            <person name="Marcussen T."/>
            <person name="Sandve S.R."/>
            <person name="Heier L."/>
            <person name="Spannagl M."/>
            <person name="Pfeifer M."/>
            <person name="Jakobsen K.S."/>
            <person name="Wulff B.B."/>
            <person name="Steuernagel B."/>
            <person name="Mayer K.F."/>
            <person name="Olsen O.A."/>
        </authorList>
    </citation>
    <scope>NUCLEOTIDE SEQUENCE [LARGE SCALE GENOMIC DNA]</scope>
    <source>
        <strain evidence="2">cv. AL8/78</strain>
    </source>
</reference>
<proteinExistence type="predicted"/>
<accession>A0A452XRX0</accession>
<dbReference type="AlphaFoldDB" id="A0A452XRX0"/>
<evidence type="ECO:0000313" key="1">
    <source>
        <dbReference type="EnsemblPlants" id="AET1Gv20137400.2"/>
    </source>
</evidence>
<dbReference type="Proteomes" id="UP000015105">
    <property type="component" value="Chromosome 1D"/>
</dbReference>